<dbReference type="EC" id="6.3.5.4" evidence="3"/>
<dbReference type="EMBL" id="JAATTO010000027">
    <property type="protein sequence ID" value="MBC9980481.1"/>
    <property type="molecule type" value="Genomic_DNA"/>
</dbReference>
<keyword evidence="5" id="KW-0067">ATP-binding</keyword>
<evidence type="ECO:0000259" key="8">
    <source>
        <dbReference type="PROSITE" id="PS51278"/>
    </source>
</evidence>
<evidence type="ECO:0000313" key="9">
    <source>
        <dbReference type="EMBL" id="MBC9980481.1"/>
    </source>
</evidence>
<dbReference type="CDD" id="cd01991">
    <property type="entry name" value="Asn_synthase_B_C"/>
    <property type="match status" value="1"/>
</dbReference>
<keyword evidence="6" id="KW-0315">Glutamine amidotransferase</keyword>
<dbReference type="Proteomes" id="UP000639516">
    <property type="component" value="Unassembled WGS sequence"/>
</dbReference>
<evidence type="ECO:0000313" key="10">
    <source>
        <dbReference type="Proteomes" id="UP000639516"/>
    </source>
</evidence>
<dbReference type="SUPFAM" id="SSF52402">
    <property type="entry name" value="Adenine nucleotide alpha hydrolases-like"/>
    <property type="match status" value="1"/>
</dbReference>
<organism evidence="9 10">
    <name type="scientific">Bradyrhizobium campsiandrae</name>
    <dbReference type="NCBI Taxonomy" id="1729892"/>
    <lineage>
        <taxon>Bacteria</taxon>
        <taxon>Pseudomonadati</taxon>
        <taxon>Pseudomonadota</taxon>
        <taxon>Alphaproteobacteria</taxon>
        <taxon>Hyphomicrobiales</taxon>
        <taxon>Nitrobacteraceae</taxon>
        <taxon>Bradyrhizobium</taxon>
    </lineage>
</organism>
<dbReference type="PANTHER" id="PTHR43284">
    <property type="entry name" value="ASPARAGINE SYNTHETASE (GLUTAMINE-HYDROLYZING)"/>
    <property type="match status" value="1"/>
</dbReference>
<evidence type="ECO:0000256" key="4">
    <source>
        <dbReference type="ARBA" id="ARBA00022741"/>
    </source>
</evidence>
<dbReference type="PROSITE" id="PS51278">
    <property type="entry name" value="GATASE_TYPE_2"/>
    <property type="match status" value="1"/>
</dbReference>
<dbReference type="Gene3D" id="3.60.20.10">
    <property type="entry name" value="Glutamine Phosphoribosylpyrophosphate, subunit 1, domain 1"/>
    <property type="match status" value="1"/>
</dbReference>
<dbReference type="NCBIfam" id="TIGR01536">
    <property type="entry name" value="asn_synth_AEB"/>
    <property type="match status" value="1"/>
</dbReference>
<dbReference type="Pfam" id="PF13522">
    <property type="entry name" value="GATase_6"/>
    <property type="match status" value="1"/>
</dbReference>
<evidence type="ECO:0000256" key="1">
    <source>
        <dbReference type="ARBA" id="ARBA00005187"/>
    </source>
</evidence>
<keyword evidence="4" id="KW-0547">Nucleotide-binding</keyword>
<proteinExistence type="inferred from homology"/>
<dbReference type="GO" id="GO:0004066">
    <property type="term" value="F:asparagine synthase (glutamine-hydrolyzing) activity"/>
    <property type="evidence" value="ECO:0007669"/>
    <property type="project" value="UniProtKB-EC"/>
</dbReference>
<evidence type="ECO:0000256" key="2">
    <source>
        <dbReference type="ARBA" id="ARBA00005752"/>
    </source>
</evidence>
<dbReference type="Gene3D" id="3.40.50.620">
    <property type="entry name" value="HUPs"/>
    <property type="match status" value="1"/>
</dbReference>
<comment type="caution">
    <text evidence="9">The sequence shown here is derived from an EMBL/GenBank/DDBJ whole genome shotgun (WGS) entry which is preliminary data.</text>
</comment>
<evidence type="ECO:0000256" key="3">
    <source>
        <dbReference type="ARBA" id="ARBA00012737"/>
    </source>
</evidence>
<evidence type="ECO:0000256" key="7">
    <source>
        <dbReference type="ARBA" id="ARBA00048741"/>
    </source>
</evidence>
<dbReference type="PANTHER" id="PTHR43284:SF1">
    <property type="entry name" value="ASPARAGINE SYNTHETASE"/>
    <property type="match status" value="1"/>
</dbReference>
<dbReference type="InterPro" id="IPR033738">
    <property type="entry name" value="AsnB_N"/>
</dbReference>
<reference evidence="9 10" key="1">
    <citation type="journal article" date="2020" name="Arch. Microbiol.">
        <title>Bradyrhizobium campsiandrae sp. nov., a nitrogen-fixing bacterial strain isolated from a native leguminous tree from the Amazon adapted to flooded conditions.</title>
        <authorList>
            <person name="Cabral Michel D."/>
            <person name="Martins da Costa E."/>
            <person name="Azarias Guimaraes A."/>
            <person name="Soares de Carvalho T."/>
            <person name="Santos de Castro Caputo P."/>
            <person name="Willems A."/>
            <person name="de Souza Moreira F.M."/>
        </authorList>
    </citation>
    <scope>NUCLEOTIDE SEQUENCE [LARGE SCALE GENOMIC DNA]</scope>
    <source>
        <strain evidence="10">INPA 384B</strain>
    </source>
</reference>
<accession>A0ABR7UA88</accession>
<dbReference type="InterPro" id="IPR051786">
    <property type="entry name" value="ASN_synthetase/amidase"/>
</dbReference>
<name>A0ABR7UA88_9BRAD</name>
<dbReference type="Pfam" id="PF00733">
    <property type="entry name" value="Asn_synthase"/>
    <property type="match status" value="1"/>
</dbReference>
<dbReference type="RefSeq" id="WP_188098529.1">
    <property type="nucleotide sequence ID" value="NZ_JAANIH010000009.1"/>
</dbReference>
<sequence>MCGVAGILTLDGRPVASQVLRAMTDAIAHRGPDGEGHWIDGPIGLGHRRLAIIDLSPAGEQPMQTADGRFVISYNGEIYNFRELRAELEAQGHRFRSRSDTEVLLQAIAAWGLEALRRFNGMFAFALWDRRERRLTLARDRYGIKPLYYWLSGDQLLFASESKAFHPVPGFRAEVDPEGLLEYFTFQNFFTDRTLQKGVRILPAGCYLNVSPATVAGTQLRPTRYWDYSFQEPETARPEADYQDELDHLVQQAVKRQLVSDVDIGAYLSGGMDSGTVTAIASKSLSYIRTFTCGFDMSSVSGMELQFDERPASERMSYLFRTEHYEMVLKSGDMERVLPKLAWHLEEPRVGQSYPNYYVAQLASKFNKVVLAGTGGDEIFGGYPWRYYRAVVNQSFEEYIDKYYLYWQRLIPNSMLKRVFAPIWSEVQGVWTRDIFRDIFDQHADRLTRPEDYVNHSLYLEAKTFLHGLLTVEDKLSMAHSLEARVPFLDNDLVDFAMKLPVRLKLGKLDEVVALDENELGRKTARYFQKANDGKLLLRNVMQRHIPQEVAEREKQGFSGPDASWFKGQSIDFVREILFDDRAEIYRYLDPKPLRGLIGDHLEGRENRRLLIWSLINVEYALRTMSSAHQKSSGA</sequence>
<keyword evidence="10" id="KW-1185">Reference proteome</keyword>
<dbReference type="InterPro" id="IPR017932">
    <property type="entry name" value="GATase_2_dom"/>
</dbReference>
<evidence type="ECO:0000256" key="6">
    <source>
        <dbReference type="ARBA" id="ARBA00022962"/>
    </source>
</evidence>
<dbReference type="CDD" id="cd00712">
    <property type="entry name" value="AsnB"/>
    <property type="match status" value="1"/>
</dbReference>
<dbReference type="InterPro" id="IPR006426">
    <property type="entry name" value="Asn_synth_AEB"/>
</dbReference>
<protein>
    <recommendedName>
        <fullName evidence="3">asparagine synthase (glutamine-hydrolyzing)</fullName>
        <ecNumber evidence="3">6.3.5.4</ecNumber>
    </recommendedName>
</protein>
<dbReference type="SUPFAM" id="SSF56235">
    <property type="entry name" value="N-terminal nucleophile aminohydrolases (Ntn hydrolases)"/>
    <property type="match status" value="1"/>
</dbReference>
<evidence type="ECO:0000256" key="5">
    <source>
        <dbReference type="ARBA" id="ARBA00022840"/>
    </source>
</evidence>
<dbReference type="InterPro" id="IPR001962">
    <property type="entry name" value="Asn_synthase"/>
</dbReference>
<comment type="similarity">
    <text evidence="2">Belongs to the asparagine synthetase family.</text>
</comment>
<dbReference type="PIRSF" id="PIRSF001589">
    <property type="entry name" value="Asn_synthetase_glu-h"/>
    <property type="match status" value="1"/>
</dbReference>
<comment type="catalytic activity">
    <reaction evidence="7">
        <text>L-aspartate + L-glutamine + ATP + H2O = L-asparagine + L-glutamate + AMP + diphosphate + H(+)</text>
        <dbReference type="Rhea" id="RHEA:12228"/>
        <dbReference type="ChEBI" id="CHEBI:15377"/>
        <dbReference type="ChEBI" id="CHEBI:15378"/>
        <dbReference type="ChEBI" id="CHEBI:29985"/>
        <dbReference type="ChEBI" id="CHEBI:29991"/>
        <dbReference type="ChEBI" id="CHEBI:30616"/>
        <dbReference type="ChEBI" id="CHEBI:33019"/>
        <dbReference type="ChEBI" id="CHEBI:58048"/>
        <dbReference type="ChEBI" id="CHEBI:58359"/>
        <dbReference type="ChEBI" id="CHEBI:456215"/>
        <dbReference type="EC" id="6.3.5.4"/>
    </reaction>
</comment>
<comment type="pathway">
    <text evidence="1">Amino-acid biosynthesis; L-asparagine biosynthesis; L-asparagine from L-aspartate (L-Gln route): step 1/1.</text>
</comment>
<gene>
    <name evidence="9" type="primary">asnB</name>
    <name evidence="9" type="ORF">HA482_19970</name>
</gene>
<keyword evidence="9" id="KW-0436">Ligase</keyword>
<dbReference type="InterPro" id="IPR029055">
    <property type="entry name" value="Ntn_hydrolases_N"/>
</dbReference>
<dbReference type="InterPro" id="IPR014729">
    <property type="entry name" value="Rossmann-like_a/b/a_fold"/>
</dbReference>
<feature type="domain" description="Glutamine amidotransferase type-2" evidence="8">
    <location>
        <begin position="2"/>
        <end position="213"/>
    </location>
</feature>